<evidence type="ECO:0000256" key="1">
    <source>
        <dbReference type="SAM" id="MobiDB-lite"/>
    </source>
</evidence>
<protein>
    <recommendedName>
        <fullName evidence="5">RxLR effector candidate protein</fullName>
    </recommendedName>
</protein>
<organism evidence="3 4">
    <name type="scientific">Plasmodiophora brassicae</name>
    <name type="common">Clubroot disease agent</name>
    <dbReference type="NCBI Taxonomy" id="37360"/>
    <lineage>
        <taxon>Eukaryota</taxon>
        <taxon>Sar</taxon>
        <taxon>Rhizaria</taxon>
        <taxon>Endomyxa</taxon>
        <taxon>Phytomyxea</taxon>
        <taxon>Plasmodiophorida</taxon>
        <taxon>Plasmodiophoridae</taxon>
        <taxon>Plasmodiophora</taxon>
    </lineage>
</organism>
<feature type="chain" id="PRO_5017982154" description="RxLR effector candidate protein" evidence="2">
    <location>
        <begin position="19"/>
        <end position="260"/>
    </location>
</feature>
<keyword evidence="2" id="KW-0732">Signal</keyword>
<feature type="region of interest" description="Disordered" evidence="1">
    <location>
        <begin position="37"/>
        <end position="84"/>
    </location>
</feature>
<evidence type="ECO:0008006" key="5">
    <source>
        <dbReference type="Google" id="ProtNLM"/>
    </source>
</evidence>
<sequence length="260" mass="26904">MFVRLVLVVLVLAPSALSARRSYKFRVLQQIGPSNTSVTAAETDDGRPAANATSAHEKPTNPPAGAPPTVSATEAPSPASTLKPMQFNFTMPQQNFSGKATIGPSSLPPIEFPVDNNSGGDFAPWNLSSVLGGIGPEIPFPSGPGTQQDEQTTQISSNGTGPPVQVITTTKNNGPPKVRRTVLRPMDQDQSNLSGSDDDNMPSPSSIPRPQFPDSSMPSTDSAGGDGTDDDQETLPSDDVSDSGGVSPADPTSPSTSSFS</sequence>
<reference evidence="3 4" key="1">
    <citation type="submission" date="2018-03" db="EMBL/GenBank/DDBJ databases">
        <authorList>
            <person name="Fogelqvist J."/>
        </authorList>
    </citation>
    <scope>NUCLEOTIDE SEQUENCE [LARGE SCALE GENOMIC DNA]</scope>
</reference>
<dbReference type="EMBL" id="OVEO01000009">
    <property type="protein sequence ID" value="SPQ98235.1"/>
    <property type="molecule type" value="Genomic_DNA"/>
</dbReference>
<evidence type="ECO:0000256" key="2">
    <source>
        <dbReference type="SAM" id="SignalP"/>
    </source>
</evidence>
<dbReference type="AlphaFoldDB" id="A0A3P3YDH8"/>
<proteinExistence type="predicted"/>
<evidence type="ECO:0000313" key="3">
    <source>
        <dbReference type="EMBL" id="SPQ98235.1"/>
    </source>
</evidence>
<dbReference type="Proteomes" id="UP000290189">
    <property type="component" value="Unassembled WGS sequence"/>
</dbReference>
<gene>
    <name evidence="3" type="ORF">PLBR_LOCUS5450</name>
</gene>
<feature type="region of interest" description="Disordered" evidence="1">
    <location>
        <begin position="134"/>
        <end position="260"/>
    </location>
</feature>
<feature type="compositionally biased region" description="Polar residues" evidence="1">
    <location>
        <begin position="70"/>
        <end position="80"/>
    </location>
</feature>
<keyword evidence="3" id="KW-0496">Mitochondrion</keyword>
<feature type="compositionally biased region" description="Polar residues" evidence="1">
    <location>
        <begin position="144"/>
        <end position="173"/>
    </location>
</feature>
<name>A0A3P3YDH8_PLABS</name>
<accession>A0A3P3YDH8</accession>
<evidence type="ECO:0000313" key="4">
    <source>
        <dbReference type="Proteomes" id="UP000290189"/>
    </source>
</evidence>
<geneLocation type="mitochondrion" evidence="3"/>
<feature type="signal peptide" evidence="2">
    <location>
        <begin position="1"/>
        <end position="18"/>
    </location>
</feature>
<feature type="compositionally biased region" description="Low complexity" evidence="1">
    <location>
        <begin position="242"/>
        <end position="260"/>
    </location>
</feature>